<reference evidence="2 3" key="1">
    <citation type="submission" date="2020-10" db="EMBL/GenBank/DDBJ databases">
        <title>Ca. Dormibacterota MAGs.</title>
        <authorList>
            <person name="Montgomery K."/>
        </authorList>
    </citation>
    <scope>NUCLEOTIDE SEQUENCE [LARGE SCALE GENOMIC DNA]</scope>
    <source>
        <strain evidence="2">SC8812_S17_18</strain>
    </source>
</reference>
<gene>
    <name evidence="2" type="ORF">JF886_00790</name>
</gene>
<organism evidence="2 3">
    <name type="scientific">Candidatus Aeolococcus gillhamiae</name>
    <dbReference type="NCBI Taxonomy" id="3127015"/>
    <lineage>
        <taxon>Bacteria</taxon>
        <taxon>Bacillati</taxon>
        <taxon>Candidatus Dormiibacterota</taxon>
        <taxon>Candidatus Dormibacteria</taxon>
        <taxon>Candidatus Aeolococcales</taxon>
        <taxon>Candidatus Aeolococcaceae</taxon>
        <taxon>Candidatus Aeolococcus</taxon>
    </lineage>
</organism>
<dbReference type="EMBL" id="JAEKNS010000013">
    <property type="protein sequence ID" value="MBJ7593394.1"/>
    <property type="molecule type" value="Genomic_DNA"/>
</dbReference>
<comment type="caution">
    <text evidence="2">The sequence shown here is derived from an EMBL/GenBank/DDBJ whole genome shotgun (WGS) entry which is preliminary data.</text>
</comment>
<sequence>MRDLSTMRSPGTMLTAAVQALFGRPGRVPESPPTAHPPEASERPEVSLIGRVHPESLPIDMGVCSVVGCGAPAVVVADRPNATTAAFCARCAEELHAILANGFSAGPAPG</sequence>
<dbReference type="Proteomes" id="UP000606991">
    <property type="component" value="Unassembled WGS sequence"/>
</dbReference>
<accession>A0A934JT30</accession>
<protein>
    <submittedName>
        <fullName evidence="2">Uncharacterized protein</fullName>
    </submittedName>
</protein>
<evidence type="ECO:0000313" key="3">
    <source>
        <dbReference type="Proteomes" id="UP000606991"/>
    </source>
</evidence>
<dbReference type="AlphaFoldDB" id="A0A934JT30"/>
<evidence type="ECO:0000313" key="2">
    <source>
        <dbReference type="EMBL" id="MBJ7593394.1"/>
    </source>
</evidence>
<feature type="region of interest" description="Disordered" evidence="1">
    <location>
        <begin position="23"/>
        <end position="46"/>
    </location>
</feature>
<name>A0A934JT30_9BACT</name>
<proteinExistence type="predicted"/>
<evidence type="ECO:0000256" key="1">
    <source>
        <dbReference type="SAM" id="MobiDB-lite"/>
    </source>
</evidence>